<name>A0A8H4IP14_9PEZI</name>
<sequence length="577" mass="62119">MASNRAPACLSMQNLINCINTMPGADHGASLSTTTAVLNLLHSPHHLHLFSLRASVDEILHVGALIHAHYYQSSTSPRLLPAIIVVDDISDGFSKICALATQVSGERPSNITSSIRAFSRMTIVRGSKPPSACASRTAYNTALNAAVSSITMTLTHFSKVHPNARVIWHSHADPTLLLQILSTTREPPLDAITIFDALLFPANSITLAHPNPNRGISNPWPQLFTATSRLRNGLGVPLVFASSSAMRSELHRYSIHYLIGLRDRFPAILPESVWKPVVGRVMDQLLVGVFRLYAGGDLGAHSPKRTGSAVVREIKRRLDCAVARGWAAACVEPLSYHESAIKATVKGALPARLAPLPPYGQPYWDFYLTGDTRRTKPNDPLPTFAALTQMIAYPLPAASASALSRLALGPHAAPLTSAPSSSRPARGPGNLWAVRATISPRPAPLPPNTPAESVALQIVASGSNAHVLTTPQPEAVQNATGAQWAQYVAGMQNRERTFAARSGGGSSGGFGVSVETARAWCHVVPGLVATVVEEWSRTVAPRLDRRERERLEREVRGLVRAAREGSFTQRCQRVLRG</sequence>
<dbReference type="AlphaFoldDB" id="A0A8H4IP14"/>
<protein>
    <submittedName>
        <fullName evidence="1">Uncharacterized protein</fullName>
    </submittedName>
</protein>
<dbReference type="Proteomes" id="UP000572817">
    <property type="component" value="Unassembled WGS sequence"/>
</dbReference>
<accession>A0A8H4IP14</accession>
<dbReference type="OrthoDB" id="3940905at2759"/>
<gene>
    <name evidence="1" type="ORF">GTA08_BOTSDO08209</name>
</gene>
<evidence type="ECO:0000313" key="2">
    <source>
        <dbReference type="Proteomes" id="UP000572817"/>
    </source>
</evidence>
<dbReference type="EMBL" id="WWBZ02000051">
    <property type="protein sequence ID" value="KAF4303817.1"/>
    <property type="molecule type" value="Genomic_DNA"/>
</dbReference>
<reference evidence="1" key="1">
    <citation type="submission" date="2020-04" db="EMBL/GenBank/DDBJ databases">
        <title>Genome Assembly and Annotation of Botryosphaeria dothidea sdau 11-99, a Latent Pathogen of Apple Fruit Ring Rot in China.</title>
        <authorList>
            <person name="Yu C."/>
            <person name="Diao Y."/>
            <person name="Lu Q."/>
            <person name="Zhao J."/>
            <person name="Cui S."/>
            <person name="Peng C."/>
            <person name="He B."/>
            <person name="Liu H."/>
        </authorList>
    </citation>
    <scope>NUCLEOTIDE SEQUENCE [LARGE SCALE GENOMIC DNA]</scope>
    <source>
        <strain evidence="1">Sdau11-99</strain>
    </source>
</reference>
<evidence type="ECO:0000313" key="1">
    <source>
        <dbReference type="EMBL" id="KAF4303817.1"/>
    </source>
</evidence>
<keyword evidence="2" id="KW-1185">Reference proteome</keyword>
<organism evidence="1 2">
    <name type="scientific">Botryosphaeria dothidea</name>
    <dbReference type="NCBI Taxonomy" id="55169"/>
    <lineage>
        <taxon>Eukaryota</taxon>
        <taxon>Fungi</taxon>
        <taxon>Dikarya</taxon>
        <taxon>Ascomycota</taxon>
        <taxon>Pezizomycotina</taxon>
        <taxon>Dothideomycetes</taxon>
        <taxon>Dothideomycetes incertae sedis</taxon>
        <taxon>Botryosphaeriales</taxon>
        <taxon>Botryosphaeriaceae</taxon>
        <taxon>Botryosphaeria</taxon>
    </lineage>
</organism>
<comment type="caution">
    <text evidence="1">The sequence shown here is derived from an EMBL/GenBank/DDBJ whole genome shotgun (WGS) entry which is preliminary data.</text>
</comment>
<proteinExistence type="predicted"/>